<protein>
    <recommendedName>
        <fullName evidence="4">DUF4382 domain-containing protein</fullName>
    </recommendedName>
</protein>
<keyword evidence="3" id="KW-1185">Reference proteome</keyword>
<organism evidence="2 3">
    <name type="scientific">Snuella sedimenti</name>
    <dbReference type="NCBI Taxonomy" id="2798802"/>
    <lineage>
        <taxon>Bacteria</taxon>
        <taxon>Pseudomonadati</taxon>
        <taxon>Bacteroidota</taxon>
        <taxon>Flavobacteriia</taxon>
        <taxon>Flavobacteriales</taxon>
        <taxon>Flavobacteriaceae</taxon>
        <taxon>Snuella</taxon>
    </lineage>
</organism>
<dbReference type="AlphaFoldDB" id="A0A8J7IYK9"/>
<name>A0A8J7IYK9_9FLAO</name>
<feature type="signal peptide" evidence="1">
    <location>
        <begin position="1"/>
        <end position="21"/>
    </location>
</feature>
<evidence type="ECO:0000313" key="2">
    <source>
        <dbReference type="EMBL" id="MBJ6369775.1"/>
    </source>
</evidence>
<dbReference type="RefSeq" id="WP_199116901.1">
    <property type="nucleotide sequence ID" value="NZ_JAELVQ010000039.1"/>
</dbReference>
<sequence>MKKLTNSLTVFLILIFLFSCKSDKKEATEKEPSSDQTETTKTNKRFVDVTTKSMEFMSVDTIRSGWNTFKYHNLSNETHFLLVEKYPPGKTIDTLETVVVPVFTKGMDLINAGKMEEGFAAFGALPEWFSEIQFLGGTGLIAPKQTATSTIKLSPGYYILECYVKMPNGKFHSSMGMAKAIIVNDDDSGNTPPSANVHITISSTEGITFNEEIKKGENTFSVYFKDQIVHENFVGHDVNLVKLDANANIDALEIWMNWADPKGLITPVPNGVVFLGGVNDSPKGSTGYFTVHLSPGNYAFISEVPNALKKGMLKTFTISE</sequence>
<evidence type="ECO:0008006" key="4">
    <source>
        <dbReference type="Google" id="ProtNLM"/>
    </source>
</evidence>
<accession>A0A8J7IYK9</accession>
<dbReference type="InterPro" id="IPR008972">
    <property type="entry name" value="Cupredoxin"/>
</dbReference>
<dbReference type="Proteomes" id="UP000610931">
    <property type="component" value="Unassembled WGS sequence"/>
</dbReference>
<reference evidence="2" key="1">
    <citation type="submission" date="2020-12" db="EMBL/GenBank/DDBJ databases">
        <title>Snuella sp. nov., isolated from sediment in Incheon.</title>
        <authorList>
            <person name="Kim W."/>
        </authorList>
    </citation>
    <scope>NUCLEOTIDE SEQUENCE</scope>
    <source>
        <strain evidence="2">CAU 1569</strain>
    </source>
</reference>
<dbReference type="SUPFAM" id="SSF49503">
    <property type="entry name" value="Cupredoxins"/>
    <property type="match status" value="2"/>
</dbReference>
<dbReference type="PROSITE" id="PS51257">
    <property type="entry name" value="PROKAR_LIPOPROTEIN"/>
    <property type="match status" value="1"/>
</dbReference>
<proteinExistence type="predicted"/>
<evidence type="ECO:0000313" key="3">
    <source>
        <dbReference type="Proteomes" id="UP000610931"/>
    </source>
</evidence>
<keyword evidence="1" id="KW-0732">Signal</keyword>
<feature type="chain" id="PRO_5035285088" description="DUF4382 domain-containing protein" evidence="1">
    <location>
        <begin position="22"/>
        <end position="320"/>
    </location>
</feature>
<comment type="caution">
    <text evidence="2">The sequence shown here is derived from an EMBL/GenBank/DDBJ whole genome shotgun (WGS) entry which is preliminary data.</text>
</comment>
<dbReference type="EMBL" id="JAELVQ010000039">
    <property type="protein sequence ID" value="MBJ6369775.1"/>
    <property type="molecule type" value="Genomic_DNA"/>
</dbReference>
<evidence type="ECO:0000256" key="1">
    <source>
        <dbReference type="SAM" id="SignalP"/>
    </source>
</evidence>
<gene>
    <name evidence="2" type="ORF">JF259_16955</name>
</gene>